<proteinExistence type="inferred from homology"/>
<dbReference type="GO" id="GO:0005737">
    <property type="term" value="C:cytoplasm"/>
    <property type="evidence" value="ECO:0007669"/>
    <property type="project" value="TreeGrafter"/>
</dbReference>
<feature type="domain" description="FAD/NAD(P)-binding" evidence="5">
    <location>
        <begin position="4"/>
        <end position="296"/>
    </location>
</feature>
<dbReference type="PANTHER" id="PTHR43735">
    <property type="entry name" value="APOPTOSIS-INDUCING FACTOR 1"/>
    <property type="match status" value="1"/>
</dbReference>
<evidence type="ECO:0000313" key="6">
    <source>
        <dbReference type="EMBL" id="KAK1767962.1"/>
    </source>
</evidence>
<evidence type="ECO:0000256" key="2">
    <source>
        <dbReference type="ARBA" id="ARBA00022630"/>
    </source>
</evidence>
<dbReference type="GO" id="GO:0004174">
    <property type="term" value="F:electron-transferring-flavoprotein dehydrogenase activity"/>
    <property type="evidence" value="ECO:0007669"/>
    <property type="project" value="TreeGrafter"/>
</dbReference>
<dbReference type="PRINTS" id="PR00469">
    <property type="entry name" value="PNDRDTASEII"/>
</dbReference>
<evidence type="ECO:0000313" key="7">
    <source>
        <dbReference type="Proteomes" id="UP001244011"/>
    </source>
</evidence>
<keyword evidence="4" id="KW-0560">Oxidoreductase</keyword>
<evidence type="ECO:0000256" key="1">
    <source>
        <dbReference type="ARBA" id="ARBA00006442"/>
    </source>
</evidence>
<comment type="similarity">
    <text evidence="1">Belongs to the FAD-dependent oxidoreductase family.</text>
</comment>
<protein>
    <submittedName>
        <fullName evidence="6">Apoptosis-inducing factor 1</fullName>
    </submittedName>
</protein>
<dbReference type="EMBL" id="MU839006">
    <property type="protein sequence ID" value="KAK1767962.1"/>
    <property type="molecule type" value="Genomic_DNA"/>
</dbReference>
<dbReference type="PANTHER" id="PTHR43735:SF3">
    <property type="entry name" value="FERROPTOSIS SUPPRESSOR PROTEIN 1"/>
    <property type="match status" value="1"/>
</dbReference>
<sequence length="379" mass="39750">MTKTVVILGGSYAGLHVAHYLLKQKIQDVKVVLVSKNSHLYWNMASVRAVIPGVLKDEELFHPLSTALSRYPSSSYELIIGTADAADFATKTVTVSPLDGSGIRTLPYDELVLATGARSAVTAGGPEVPWKAAGSYEEAVTLIRETTSRVDAARHIVVGGAGATGVELAGELGFEYGRKKAKEIVLLAGGPEILGGDAIAGNARSQLTGLGVTVRTDATVESVRPAAAADGKTEVVLRNGEVITTDLYLPTTGMVPNSEYVDTKYLDDEQHVPVDQYCKVKGVDGVWALGDLVSKPRAGFLITQKQAVGVAKNIGAVLRGKEPAVVKGLPFDIFSCAVGRGGGAGRLGSVKIFSTMVWLAKGRTLGLQMIPSYVDGSVA</sequence>
<dbReference type="GO" id="GO:0050660">
    <property type="term" value="F:flavin adenine dinucleotide binding"/>
    <property type="evidence" value="ECO:0007669"/>
    <property type="project" value="TreeGrafter"/>
</dbReference>
<comment type="caution">
    <text evidence="6">The sequence shown here is derived from an EMBL/GenBank/DDBJ whole genome shotgun (WGS) entry which is preliminary data.</text>
</comment>
<dbReference type="InterPro" id="IPR036188">
    <property type="entry name" value="FAD/NAD-bd_sf"/>
</dbReference>
<dbReference type="GeneID" id="85307715"/>
<organism evidence="6 7">
    <name type="scientific">Phialemonium atrogriseum</name>
    <dbReference type="NCBI Taxonomy" id="1093897"/>
    <lineage>
        <taxon>Eukaryota</taxon>
        <taxon>Fungi</taxon>
        <taxon>Dikarya</taxon>
        <taxon>Ascomycota</taxon>
        <taxon>Pezizomycotina</taxon>
        <taxon>Sordariomycetes</taxon>
        <taxon>Sordariomycetidae</taxon>
        <taxon>Cephalothecales</taxon>
        <taxon>Cephalothecaceae</taxon>
        <taxon>Phialemonium</taxon>
    </lineage>
</organism>
<dbReference type="RefSeq" id="XP_060284175.1">
    <property type="nucleotide sequence ID" value="XM_060424528.1"/>
</dbReference>
<keyword evidence="3" id="KW-0274">FAD</keyword>
<dbReference type="InterPro" id="IPR023753">
    <property type="entry name" value="FAD/NAD-binding_dom"/>
</dbReference>
<name>A0AAJ0C3D8_9PEZI</name>
<reference evidence="6" key="1">
    <citation type="submission" date="2023-06" db="EMBL/GenBank/DDBJ databases">
        <title>Genome-scale phylogeny and comparative genomics of the fungal order Sordariales.</title>
        <authorList>
            <consortium name="Lawrence Berkeley National Laboratory"/>
            <person name="Hensen N."/>
            <person name="Bonometti L."/>
            <person name="Westerberg I."/>
            <person name="Brannstrom I.O."/>
            <person name="Guillou S."/>
            <person name="Cros-Aarteil S."/>
            <person name="Calhoun S."/>
            <person name="Haridas S."/>
            <person name="Kuo A."/>
            <person name="Mondo S."/>
            <person name="Pangilinan J."/>
            <person name="Riley R."/>
            <person name="Labutti K."/>
            <person name="Andreopoulos B."/>
            <person name="Lipzen A."/>
            <person name="Chen C."/>
            <person name="Yanf M."/>
            <person name="Daum C."/>
            <person name="Ng V."/>
            <person name="Clum A."/>
            <person name="Steindorff A."/>
            <person name="Ohm R."/>
            <person name="Martin F."/>
            <person name="Silar P."/>
            <person name="Natvig D."/>
            <person name="Lalanne C."/>
            <person name="Gautier V."/>
            <person name="Ament-Velasquez S.L."/>
            <person name="Kruys A."/>
            <person name="Hutchinson M.I."/>
            <person name="Powell A.J."/>
            <person name="Barry K."/>
            <person name="Miller A.N."/>
            <person name="Grigoriev I.V."/>
            <person name="Debuchy R."/>
            <person name="Gladieux P."/>
            <person name="Thoren M.H."/>
            <person name="Johannesson H."/>
        </authorList>
    </citation>
    <scope>NUCLEOTIDE SEQUENCE</scope>
    <source>
        <strain evidence="6">8032-3</strain>
    </source>
</reference>
<evidence type="ECO:0000256" key="3">
    <source>
        <dbReference type="ARBA" id="ARBA00022827"/>
    </source>
</evidence>
<dbReference type="SUPFAM" id="SSF51905">
    <property type="entry name" value="FAD/NAD(P)-binding domain"/>
    <property type="match status" value="1"/>
</dbReference>
<dbReference type="Pfam" id="PF07992">
    <property type="entry name" value="Pyr_redox_2"/>
    <property type="match status" value="1"/>
</dbReference>
<accession>A0AAJ0C3D8</accession>
<keyword evidence="2" id="KW-0285">Flavoprotein</keyword>
<dbReference type="Proteomes" id="UP001244011">
    <property type="component" value="Unassembled WGS sequence"/>
</dbReference>
<evidence type="ECO:0000256" key="4">
    <source>
        <dbReference type="ARBA" id="ARBA00023002"/>
    </source>
</evidence>
<evidence type="ECO:0000259" key="5">
    <source>
        <dbReference type="Pfam" id="PF07992"/>
    </source>
</evidence>
<dbReference type="AlphaFoldDB" id="A0AAJ0C3D8"/>
<keyword evidence="7" id="KW-1185">Reference proteome</keyword>
<dbReference type="PRINTS" id="PR00368">
    <property type="entry name" value="FADPNR"/>
</dbReference>
<gene>
    <name evidence="6" type="ORF">QBC33DRAFT_449648</name>
</gene>
<dbReference type="Gene3D" id="3.50.50.100">
    <property type="match status" value="1"/>
</dbReference>